<dbReference type="EMBL" id="JBIATK010000001">
    <property type="protein sequence ID" value="MFF4022095.1"/>
    <property type="molecule type" value="Genomic_DNA"/>
</dbReference>
<dbReference type="Proteomes" id="UP001602089">
    <property type="component" value="Unassembled WGS sequence"/>
</dbReference>
<sequence>MNDFAVVVPNRMFLAEQVILDLLNVLCRKVTTILAWMIGQDPGHVVNIAIITAEAFIRVISPLECREIIARPDHTAGIGIWGDVGNTVARRVVDRVRVPRIHGALGAGGVQGGRNANRNRLLRAIASSANRIRSIG</sequence>
<comment type="caution">
    <text evidence="1">The sequence shown here is derived from an EMBL/GenBank/DDBJ whole genome shotgun (WGS) entry which is preliminary data.</text>
</comment>
<proteinExistence type="predicted"/>
<name>A0ABW6T7J5_9NOCA</name>
<evidence type="ECO:0000313" key="2">
    <source>
        <dbReference type="Proteomes" id="UP001602089"/>
    </source>
</evidence>
<keyword evidence="2" id="KW-1185">Reference proteome</keyword>
<evidence type="ECO:0000313" key="1">
    <source>
        <dbReference type="EMBL" id="MFF4022095.1"/>
    </source>
</evidence>
<dbReference type="RefSeq" id="WP_195022063.1">
    <property type="nucleotide sequence ID" value="NZ_JADLPS010000002.1"/>
</dbReference>
<protein>
    <submittedName>
        <fullName evidence="1">Uncharacterized protein</fullName>
    </submittedName>
</protein>
<reference evidence="1 2" key="1">
    <citation type="submission" date="2024-10" db="EMBL/GenBank/DDBJ databases">
        <title>The Natural Products Discovery Center: Release of the First 8490 Sequenced Strains for Exploring Actinobacteria Biosynthetic Diversity.</title>
        <authorList>
            <person name="Kalkreuter E."/>
            <person name="Kautsar S.A."/>
            <person name="Yang D."/>
            <person name="Bader C.D."/>
            <person name="Teijaro C.N."/>
            <person name="Fluegel L."/>
            <person name="Davis C.M."/>
            <person name="Simpson J.R."/>
            <person name="Lauterbach L."/>
            <person name="Steele A.D."/>
            <person name="Gui C."/>
            <person name="Meng S."/>
            <person name="Li G."/>
            <person name="Viehrig K."/>
            <person name="Ye F."/>
            <person name="Su P."/>
            <person name="Kiefer A.F."/>
            <person name="Nichols A."/>
            <person name="Cepeda A.J."/>
            <person name="Yan W."/>
            <person name="Fan B."/>
            <person name="Jiang Y."/>
            <person name="Adhikari A."/>
            <person name="Zheng C.-J."/>
            <person name="Schuster L."/>
            <person name="Cowan T.M."/>
            <person name="Smanski M.J."/>
            <person name="Chevrette M.G."/>
            <person name="De Carvalho L.P.S."/>
            <person name="Shen B."/>
        </authorList>
    </citation>
    <scope>NUCLEOTIDE SEQUENCE [LARGE SCALE GENOMIC DNA]</scope>
    <source>
        <strain evidence="1 2">NPDC001867</strain>
    </source>
</reference>
<accession>A0ABW6T7J5</accession>
<gene>
    <name evidence="1" type="ORF">ACFYY5_04550</name>
</gene>
<organism evidence="1 2">
    <name type="scientific">Nocardia elegans</name>
    <dbReference type="NCBI Taxonomy" id="300029"/>
    <lineage>
        <taxon>Bacteria</taxon>
        <taxon>Bacillati</taxon>
        <taxon>Actinomycetota</taxon>
        <taxon>Actinomycetes</taxon>
        <taxon>Mycobacteriales</taxon>
        <taxon>Nocardiaceae</taxon>
        <taxon>Nocardia</taxon>
    </lineage>
</organism>